<feature type="non-terminal residue" evidence="3">
    <location>
        <position position="1"/>
    </location>
</feature>
<evidence type="ECO:0000256" key="1">
    <source>
        <dbReference type="ARBA" id="ARBA00023172"/>
    </source>
</evidence>
<dbReference type="Proteomes" id="UP000471293">
    <property type="component" value="Unassembled WGS sequence"/>
</dbReference>
<organism evidence="3 4">
    <name type="scientific">Streptomyces halstedii</name>
    <dbReference type="NCBI Taxonomy" id="1944"/>
    <lineage>
        <taxon>Bacteria</taxon>
        <taxon>Bacillati</taxon>
        <taxon>Actinomycetota</taxon>
        <taxon>Actinomycetes</taxon>
        <taxon>Kitasatosporales</taxon>
        <taxon>Streptomycetaceae</taxon>
        <taxon>Streptomyces</taxon>
    </lineage>
</organism>
<accession>A0A6N9U563</accession>
<dbReference type="InterPro" id="IPR013762">
    <property type="entry name" value="Integrase-like_cat_sf"/>
</dbReference>
<evidence type="ECO:0000313" key="4">
    <source>
        <dbReference type="Proteomes" id="UP000471293"/>
    </source>
</evidence>
<feature type="region of interest" description="Disordered" evidence="2">
    <location>
        <begin position="393"/>
        <end position="456"/>
    </location>
</feature>
<dbReference type="RefSeq" id="WP_164348128.1">
    <property type="nucleotide sequence ID" value="NZ_JAAGLQ010000569.1"/>
</dbReference>
<comment type="caution">
    <text evidence="3">The sequence shown here is derived from an EMBL/GenBank/DDBJ whole genome shotgun (WGS) entry which is preliminary data.</text>
</comment>
<dbReference type="GO" id="GO:0006310">
    <property type="term" value="P:DNA recombination"/>
    <property type="evidence" value="ECO:0007669"/>
    <property type="project" value="UniProtKB-KW"/>
</dbReference>
<feature type="compositionally biased region" description="Pro residues" evidence="2">
    <location>
        <begin position="7"/>
        <end position="16"/>
    </location>
</feature>
<keyword evidence="1" id="KW-0233">DNA recombination</keyword>
<dbReference type="GO" id="GO:0015074">
    <property type="term" value="P:DNA integration"/>
    <property type="evidence" value="ECO:0007669"/>
    <property type="project" value="InterPro"/>
</dbReference>
<dbReference type="GO" id="GO:0003677">
    <property type="term" value="F:DNA binding"/>
    <property type="evidence" value="ECO:0007669"/>
    <property type="project" value="InterPro"/>
</dbReference>
<evidence type="ECO:0008006" key="5">
    <source>
        <dbReference type="Google" id="ProtNLM"/>
    </source>
</evidence>
<dbReference type="SUPFAM" id="SSF56349">
    <property type="entry name" value="DNA breaking-rejoining enzymes"/>
    <property type="match status" value="1"/>
</dbReference>
<proteinExistence type="predicted"/>
<gene>
    <name evidence="3" type="ORF">G3I29_26370</name>
</gene>
<evidence type="ECO:0000313" key="3">
    <source>
        <dbReference type="EMBL" id="NEA18960.1"/>
    </source>
</evidence>
<protein>
    <recommendedName>
        <fullName evidence="5">Integrase</fullName>
    </recommendedName>
</protein>
<dbReference type="EMBL" id="JAAGLQ010000569">
    <property type="protein sequence ID" value="NEA18960.1"/>
    <property type="molecule type" value="Genomic_DNA"/>
</dbReference>
<feature type="region of interest" description="Disordered" evidence="2">
    <location>
        <begin position="1"/>
        <end position="73"/>
    </location>
</feature>
<sequence length="467" mass="51481">ARRRCPAAPPARPPPTSRTRRTPRHDLDRPRPRRRAARAVRTPPRRAGHPQPVRRPDHGLGRPQAHRVGAQELPRRPDDALALLYSDWCDAYGWESAEGNALVSYLSDLGDRGHPFKTLEAHFGTLRALRAVQGTPVADAEVKACLAIIRHRAGEADNPLVEPGPLQADGVDLDELRLMVRTLDRTTVRGKRDAATLIIDWWMPGRASEPARLNLHDVQLTTVKVMDKATGVKVSRRALIIKIRRSKADQGARGQEVRILAQDDAEIYPVHAALEWRDVLADDGQLTPGPFLRRIDRHGNIGAKGAGRHTKDPLRCGGITADTVNTIIKTAARAAELVPKPTPDELAAAAAAQAEAYEAAARAESAEEANLILKSWRTVKRAARAAVRRITGHSMRPRLHPGHARRRKPARGRRHPLPPLAPLRRVRRLPQEEGLLGPEPHRHPGPGGLTAPHTEEDQLSVSCLHFC</sequence>
<dbReference type="Gene3D" id="1.10.443.10">
    <property type="entry name" value="Intergrase catalytic core"/>
    <property type="match status" value="1"/>
</dbReference>
<reference evidence="3 4" key="1">
    <citation type="submission" date="2020-01" db="EMBL/GenBank/DDBJ databases">
        <title>Insect and environment-associated Actinomycetes.</title>
        <authorList>
            <person name="Currrie C."/>
            <person name="Chevrette M."/>
            <person name="Carlson C."/>
            <person name="Stubbendieck R."/>
            <person name="Wendt-Pienkowski E."/>
        </authorList>
    </citation>
    <scope>NUCLEOTIDE SEQUENCE [LARGE SCALE GENOMIC DNA]</scope>
    <source>
        <strain evidence="3 4">SID11342</strain>
    </source>
</reference>
<dbReference type="AlphaFoldDB" id="A0A6N9U563"/>
<feature type="compositionally biased region" description="Basic residues" evidence="2">
    <location>
        <begin position="31"/>
        <end position="48"/>
    </location>
</feature>
<dbReference type="InterPro" id="IPR011010">
    <property type="entry name" value="DNA_brk_join_enz"/>
</dbReference>
<evidence type="ECO:0000256" key="2">
    <source>
        <dbReference type="SAM" id="MobiDB-lite"/>
    </source>
</evidence>
<feature type="compositionally biased region" description="Basic residues" evidence="2">
    <location>
        <begin position="393"/>
        <end position="416"/>
    </location>
</feature>
<name>A0A6N9U563_STRHA</name>